<dbReference type="EMBL" id="JAQOUE010000001">
    <property type="protein sequence ID" value="MDT7041311.1"/>
    <property type="molecule type" value="Genomic_DNA"/>
</dbReference>
<dbReference type="RefSeq" id="WP_313831666.1">
    <property type="nucleotide sequence ID" value="NZ_JAQOUE010000001.1"/>
</dbReference>
<keyword evidence="1" id="KW-0175">Coiled coil</keyword>
<sequence length="159" mass="17795">MKNNNLRLNGTKAVSSKILPLWISGSLVLGGLFTSQMALAGQASLGPVITQQTQMVINESSNAGEQKKEEFYRKLQRQLDEFDMQLEQLKSQSEALREKARGKFLERLEQLQVEKNQLLPKIEKATRSSEAAWEDIKGGLDRAVTDLKVGLKQAASNFF</sequence>
<accession>A0ABU3K4J3</accession>
<gene>
    <name evidence="2" type="ORF">PPG34_03055</name>
</gene>
<protein>
    <recommendedName>
        <fullName evidence="4">OmpH family outer membrane protein</fullName>
    </recommendedName>
</protein>
<comment type="caution">
    <text evidence="2">The sequence shown here is derived from an EMBL/GenBank/DDBJ whole genome shotgun (WGS) entry which is preliminary data.</text>
</comment>
<proteinExistence type="predicted"/>
<evidence type="ECO:0000256" key="1">
    <source>
        <dbReference type="SAM" id="Coils"/>
    </source>
</evidence>
<dbReference type="SUPFAM" id="SSF58113">
    <property type="entry name" value="Apolipoprotein A-I"/>
    <property type="match status" value="1"/>
</dbReference>
<evidence type="ECO:0008006" key="4">
    <source>
        <dbReference type="Google" id="ProtNLM"/>
    </source>
</evidence>
<evidence type="ECO:0000313" key="2">
    <source>
        <dbReference type="EMBL" id="MDT7041311.1"/>
    </source>
</evidence>
<reference evidence="2 3" key="1">
    <citation type="journal article" date="2023" name="ISME J.">
        <title>Cultivation and genomic characterization of novel and ubiquitous marine nitrite-oxidizing bacteria from the Nitrospirales.</title>
        <authorList>
            <person name="Mueller A.J."/>
            <person name="Daebeler A."/>
            <person name="Herbold C.W."/>
            <person name="Kirkegaard R.H."/>
            <person name="Daims H."/>
        </authorList>
    </citation>
    <scope>NUCLEOTIDE SEQUENCE [LARGE SCALE GENOMIC DNA]</scope>
    <source>
        <strain evidence="2 3">EB</strain>
    </source>
</reference>
<organism evidence="2 3">
    <name type="scientific">Candidatus Nitronereus thalassa</name>
    <dbReference type="NCBI Taxonomy" id="3020898"/>
    <lineage>
        <taxon>Bacteria</taxon>
        <taxon>Pseudomonadati</taxon>
        <taxon>Nitrospirota</taxon>
        <taxon>Nitrospiria</taxon>
        <taxon>Nitrospirales</taxon>
        <taxon>Nitrospiraceae</taxon>
        <taxon>Candidatus Nitronereus</taxon>
    </lineage>
</organism>
<name>A0ABU3K4J3_9BACT</name>
<feature type="coiled-coil region" evidence="1">
    <location>
        <begin position="72"/>
        <end position="99"/>
    </location>
</feature>
<evidence type="ECO:0000313" key="3">
    <source>
        <dbReference type="Proteomes" id="UP001250932"/>
    </source>
</evidence>
<dbReference type="Proteomes" id="UP001250932">
    <property type="component" value="Unassembled WGS sequence"/>
</dbReference>
<keyword evidence="3" id="KW-1185">Reference proteome</keyword>